<dbReference type="Pfam" id="PF13873">
    <property type="entry name" value="Myb_DNA-bind_5"/>
    <property type="match status" value="1"/>
</dbReference>
<keyword evidence="5" id="KW-1185">Reference proteome</keyword>
<protein>
    <recommendedName>
        <fullName evidence="2">Regulatory protein zeste</fullName>
    </recommendedName>
</protein>
<evidence type="ECO:0000313" key="6">
    <source>
        <dbReference type="WBParaSite" id="PSAMB.scaffold1254size33815.g11934.t1"/>
    </source>
</evidence>
<evidence type="ECO:0000256" key="2">
    <source>
        <dbReference type="ARBA" id="ARBA00016807"/>
    </source>
</evidence>
<feature type="domain" description="Myb/SANT-like DNA-binding" evidence="4">
    <location>
        <begin position="7"/>
        <end position="55"/>
    </location>
</feature>
<evidence type="ECO:0000256" key="3">
    <source>
        <dbReference type="ARBA" id="ARBA00025466"/>
    </source>
</evidence>
<dbReference type="InterPro" id="IPR028002">
    <property type="entry name" value="Myb_DNA-bind_5"/>
</dbReference>
<sequence length="225" mass="25234">MSSATRTKAEKKELLELIRDQYHILSARFSASLTHEMKTKKWQEIFDECVARGHGWAAGKSATFLKDTKWPGIKRDILKKNDEALNQTGTGRTRLTDLDRFVLDFLGATSATVIGLSIPESGATEEAEEQFAERTLTQLNAEESFADQFVFDADASIATSSSAVMPASSARPTPYTRRSGAPPKTLKEELNLMKKALLERSIYKMELDIYETELRLNLPHKYLSP</sequence>
<dbReference type="Proteomes" id="UP000887566">
    <property type="component" value="Unplaced"/>
</dbReference>
<accession>A0A914UTP9</accession>
<organism evidence="5 6">
    <name type="scientific">Plectus sambesii</name>
    <dbReference type="NCBI Taxonomy" id="2011161"/>
    <lineage>
        <taxon>Eukaryota</taxon>
        <taxon>Metazoa</taxon>
        <taxon>Ecdysozoa</taxon>
        <taxon>Nematoda</taxon>
        <taxon>Chromadorea</taxon>
        <taxon>Plectida</taxon>
        <taxon>Plectina</taxon>
        <taxon>Plectoidea</taxon>
        <taxon>Plectidae</taxon>
        <taxon>Plectus</taxon>
    </lineage>
</organism>
<proteinExistence type="predicted"/>
<evidence type="ECO:0000259" key="4">
    <source>
        <dbReference type="Pfam" id="PF13873"/>
    </source>
</evidence>
<comment type="subunit">
    <text evidence="1">Self-associates forming complexes of several hundred monomers.</text>
</comment>
<dbReference type="AlphaFoldDB" id="A0A914UTP9"/>
<comment type="function">
    <text evidence="3">Involved in transvection phenomena (= synapsis-dependent gene expression), where the synaptic pairing of chromosomes carrying genes with which zeste interacts influences the expression of these genes. Zeste binds to DNA and stimulates transcription from a nearby promoter.</text>
</comment>
<dbReference type="WBParaSite" id="PSAMB.scaffold1254size33815.g11934.t1">
    <property type="protein sequence ID" value="PSAMB.scaffold1254size33815.g11934.t1"/>
    <property type="gene ID" value="PSAMB.scaffold1254size33815.g11934"/>
</dbReference>
<reference evidence="6" key="1">
    <citation type="submission" date="2022-11" db="UniProtKB">
        <authorList>
            <consortium name="WormBaseParasite"/>
        </authorList>
    </citation>
    <scope>IDENTIFICATION</scope>
</reference>
<evidence type="ECO:0000313" key="5">
    <source>
        <dbReference type="Proteomes" id="UP000887566"/>
    </source>
</evidence>
<name>A0A914UTP9_9BILA</name>
<evidence type="ECO:0000256" key="1">
    <source>
        <dbReference type="ARBA" id="ARBA00011764"/>
    </source>
</evidence>